<protein>
    <submittedName>
        <fullName evidence="1">Beta protein</fullName>
    </submittedName>
</protein>
<proteinExistence type="predicted"/>
<accession>A0A1H4AZZ1</accession>
<gene>
    <name evidence="1" type="ORF">SAMN05192564_1011392</name>
</gene>
<organism evidence="1 2">
    <name type="scientific">Paraburkholderia sartisoli</name>
    <dbReference type="NCBI Taxonomy" id="83784"/>
    <lineage>
        <taxon>Bacteria</taxon>
        <taxon>Pseudomonadati</taxon>
        <taxon>Pseudomonadota</taxon>
        <taxon>Betaproteobacteria</taxon>
        <taxon>Burkholderiales</taxon>
        <taxon>Burkholderiaceae</taxon>
        <taxon>Paraburkholderia</taxon>
    </lineage>
</organism>
<dbReference type="Pfam" id="PF14350">
    <property type="entry name" value="Beta_protein"/>
    <property type="match status" value="1"/>
</dbReference>
<name>A0A1H4AZZ1_9BURK</name>
<sequence>MHEGSKVLYCPALRLKAGELAGVRELDDGVARHVLPRFIVPPAADRGDTPQQRLFDSECCVPDVGGLLSGHWLGRRAFIDFSYLIPECGAAQSEAWLPPIFARTKSLHVRAIPFVPADKLGPELIAAVKSVLPADETLKLGISVRSGDLEDPQLGETFRTILSELSLDFRECAVFADFTDADFSEFQLVSPIIGFALEALQDLGPWQLIVFQGTHYPEKNPATQAGQTVAWPRNEWHAWHNAVKFDANTAEHLIFGDYAADSAKMNFKKARAQAIRHYRYATPTDWLIVRGGNGGGDSRIMTDVCQRIVDSGHFAGADFSLVDRYIRDNATDGTNPGNPQIWRQVNTTHHITQVVTDVAKVRGIHIAPLPAEPTILQAPLFASGE</sequence>
<dbReference type="AlphaFoldDB" id="A0A1H4AZZ1"/>
<dbReference type="EMBL" id="FNRQ01000001">
    <property type="protein sequence ID" value="SEA41430.1"/>
    <property type="molecule type" value="Genomic_DNA"/>
</dbReference>
<keyword evidence="2" id="KW-1185">Reference proteome</keyword>
<dbReference type="Proteomes" id="UP000198638">
    <property type="component" value="Unassembled WGS sequence"/>
</dbReference>
<dbReference type="STRING" id="83784.SAMN05192564_1011392"/>
<evidence type="ECO:0000313" key="2">
    <source>
        <dbReference type="Proteomes" id="UP000198638"/>
    </source>
</evidence>
<dbReference type="InterPro" id="IPR025683">
    <property type="entry name" value="Protein_beta"/>
</dbReference>
<dbReference type="OrthoDB" id="1492299at2"/>
<dbReference type="RefSeq" id="WP_090530759.1">
    <property type="nucleotide sequence ID" value="NZ_FNRQ01000001.1"/>
</dbReference>
<reference evidence="2" key="1">
    <citation type="submission" date="2016-10" db="EMBL/GenBank/DDBJ databases">
        <authorList>
            <person name="Varghese N."/>
            <person name="Submissions S."/>
        </authorList>
    </citation>
    <scope>NUCLEOTIDE SEQUENCE [LARGE SCALE GENOMIC DNA]</scope>
    <source>
        <strain evidence="2">LMG 24000</strain>
    </source>
</reference>
<evidence type="ECO:0000313" key="1">
    <source>
        <dbReference type="EMBL" id="SEA41430.1"/>
    </source>
</evidence>